<organism evidence="3 4">
    <name type="scientific">Arcicella aurantiaca</name>
    <dbReference type="NCBI Taxonomy" id="591202"/>
    <lineage>
        <taxon>Bacteria</taxon>
        <taxon>Pseudomonadati</taxon>
        <taxon>Bacteroidota</taxon>
        <taxon>Cytophagia</taxon>
        <taxon>Cytophagales</taxon>
        <taxon>Flectobacillaceae</taxon>
        <taxon>Arcicella</taxon>
    </lineage>
</organism>
<dbReference type="AlphaFoldDB" id="A0A316DX33"/>
<dbReference type="InterPro" id="IPR052226">
    <property type="entry name" value="UPF0332_toxin"/>
</dbReference>
<dbReference type="OrthoDB" id="961104at2"/>
<dbReference type="PANTHER" id="PTHR36565">
    <property type="entry name" value="UPF0332 PROTEIN TM_1000"/>
    <property type="match status" value="1"/>
</dbReference>
<dbReference type="PANTHER" id="PTHR36565:SF1">
    <property type="entry name" value="UPF0332 PROTEIN TM_1000"/>
    <property type="match status" value="1"/>
</dbReference>
<sequence length="126" mass="14847">MDRNIELAILKSEDFLETGKDDLKSNHILAAVNRCYYAYFWLAKTLLFKKDIFVKTHNGVKSKFSELYIKTDIIPEIYGKHLAQLMDYRQDADYDLESSFSEEEVNTMISWTEDFLAFVKENIENL</sequence>
<keyword evidence="4" id="KW-1185">Reference proteome</keyword>
<feature type="domain" description="HEPN" evidence="2">
    <location>
        <begin position="7"/>
        <end position="121"/>
    </location>
</feature>
<dbReference type="Proteomes" id="UP000245489">
    <property type="component" value="Unassembled WGS sequence"/>
</dbReference>
<reference evidence="3 4" key="1">
    <citation type="submission" date="2018-05" db="EMBL/GenBank/DDBJ databases">
        <title>Genomic Encyclopedia of Archaeal and Bacterial Type Strains, Phase II (KMG-II): from individual species to whole genera.</title>
        <authorList>
            <person name="Goeker M."/>
        </authorList>
    </citation>
    <scope>NUCLEOTIDE SEQUENCE [LARGE SCALE GENOMIC DNA]</scope>
    <source>
        <strain evidence="3 4">DSM 22214</strain>
    </source>
</reference>
<evidence type="ECO:0000256" key="1">
    <source>
        <dbReference type="ARBA" id="ARBA00038248"/>
    </source>
</evidence>
<proteinExistence type="inferred from homology"/>
<dbReference type="RefSeq" id="WP_109743917.1">
    <property type="nucleotide sequence ID" value="NZ_QGGO01000018.1"/>
</dbReference>
<evidence type="ECO:0000259" key="2">
    <source>
        <dbReference type="Pfam" id="PF05168"/>
    </source>
</evidence>
<name>A0A316DX33_9BACT</name>
<protein>
    <submittedName>
        <fullName evidence="3">Uncharacterized protein (UPF0332 family)</fullName>
    </submittedName>
</protein>
<comment type="similarity">
    <text evidence="1">Belongs to the UPF0332 family.</text>
</comment>
<comment type="caution">
    <text evidence="3">The sequence shown here is derived from an EMBL/GenBank/DDBJ whole genome shotgun (WGS) entry which is preliminary data.</text>
</comment>
<evidence type="ECO:0000313" key="3">
    <source>
        <dbReference type="EMBL" id="PWK22947.1"/>
    </source>
</evidence>
<gene>
    <name evidence="3" type="ORF">LV89_03213</name>
</gene>
<dbReference type="EMBL" id="QGGO01000018">
    <property type="protein sequence ID" value="PWK22947.1"/>
    <property type="molecule type" value="Genomic_DNA"/>
</dbReference>
<dbReference type="Gene3D" id="1.20.120.330">
    <property type="entry name" value="Nucleotidyltransferases domain 2"/>
    <property type="match status" value="1"/>
</dbReference>
<dbReference type="InterPro" id="IPR007842">
    <property type="entry name" value="HEPN_dom"/>
</dbReference>
<evidence type="ECO:0000313" key="4">
    <source>
        <dbReference type="Proteomes" id="UP000245489"/>
    </source>
</evidence>
<accession>A0A316DX33</accession>
<dbReference type="Pfam" id="PF05168">
    <property type="entry name" value="HEPN"/>
    <property type="match status" value="1"/>
</dbReference>